<evidence type="ECO:0000256" key="1">
    <source>
        <dbReference type="PROSITE-ProRule" id="PRU00024"/>
    </source>
</evidence>
<feature type="coiled-coil region" evidence="2">
    <location>
        <begin position="376"/>
        <end position="407"/>
    </location>
</feature>
<gene>
    <name evidence="5" type="ORF">KFL_012960010</name>
</gene>
<accession>A0A1Y1IW20</accession>
<evidence type="ECO:0000256" key="3">
    <source>
        <dbReference type="SAM" id="MobiDB-lite"/>
    </source>
</evidence>
<evidence type="ECO:0000313" key="6">
    <source>
        <dbReference type="Proteomes" id="UP000054558"/>
    </source>
</evidence>
<sequence length="1324" mass="145512">MAASLSNAEQTGPIVAGQSSDKDAHVDQAVPGDESWPLQPAGPAEDCEACREGENPGIPAVWLCKDCELPLCGSCWEGLHRVGRNKAHERVVIEQPTIPCEGVEEDEPCIYRNAVEAYCSDCDQLLCGGCWKTLHGKGTRKCHCRLPVAEAERLREQALAAKGENKNGLCHFAEFNAAKASAWVVRASSLNKTQIGATKRSLVAFGFTVTKTAKSEAVGGAISQRYQKVMQGWSPKVSSEVTLIVGSEGPVPRQPEESSLHYDTETVRLYAQERFAIRQELGALKQGVTVTNGGKDGSHLDKVGALEGALKAAVKAGEAVEYGDHRRAIQRLRTALANDVLLLVAFQDRMKHLEPVAVYVRSPDFLRFAYEMVKESELLEAELFSLKQRLESVAEKIESQNEAAKAGLGRVAGRPAQAKTAAVGVQGSKAPGKKGRSSATSTAALAGAGGKEETSGPAGSAQQAGARGGETEARGGAGENDWVEILKGLSFGERELEGLDLKFAVEEAILSEGWCGAEVCCLVASVWVWQQRGLWQRFPIALCCEGVGVLKNRTAEELRRKWRELVAGRFRPAVFVENRYKQEMKVLADKSEKIGEGVYINRALEESVALDETIRVFEQLLEEVASTQQLWTAKKESVAEWAKPWARVAGDAAKLTVLLEISSAISLAESRFFSLSDAHTFAQQSYAEMDLRYPFQAKPSNLLDCLLRYLPIISVTVTVDSSEVQLCARPLQSDAFIRQFATLARQLQEKSQETRNRVRELPVQKYITFLDTEKDRRVFKGVVAQLTSPEFVQKEFGWRTGSVAAIVAELEGMATYLGSLDVLFRAATSSETPRRKKKAAARAELKATRFLLRKGAAGGRPSLLTKYSCCLGPLIERLLEELDYGGKAERRRQDASLHHGGRSSLDIIWPRVLQTPCCRTGDCIEISRATLHRAFNPARKRPPFALLFEVRPDEKEANVDAKYSHVAWRMHQDAGFSRACATLVAGDDHAKLKADVSTSTGKHRVFHIATNKKVAPDHDARSKTPDSNIIIDSIVRLSLDTRMNAERLEGRRAPLVHHGGKQVLVSRNGGVPFAVLQAEKYSPSTAAQKVNNLAQLRALDLEAWDRCSFSLFTDKGADRNPEFFEVILCELIFLQTFGLCYLSHVTHAGGLSAFNTAPERLNGEETLAICNVPIDSQAYGAAVDVSTGQVDADLVRKNLEHELDEVALRLENAEFCGRLLTVVKAAAMECGGKCVGACTCELGFINEEERLALRAFYKASARARATWEPARQRERFALLVGFLSCERHTLLTKYSLEFRACFDEACEFKCMDRFQNPRVTITTG</sequence>
<feature type="region of interest" description="Disordered" evidence="3">
    <location>
        <begin position="420"/>
        <end position="477"/>
    </location>
</feature>
<protein>
    <recommendedName>
        <fullName evidence="4">B box-type domain-containing protein</fullName>
    </recommendedName>
</protein>
<evidence type="ECO:0000313" key="5">
    <source>
        <dbReference type="EMBL" id="GAQ93096.1"/>
    </source>
</evidence>
<reference evidence="5 6" key="1">
    <citation type="journal article" date="2014" name="Nat. Commun.">
        <title>Klebsormidium flaccidum genome reveals primary factors for plant terrestrial adaptation.</title>
        <authorList>
            <person name="Hori K."/>
            <person name="Maruyama F."/>
            <person name="Fujisawa T."/>
            <person name="Togashi T."/>
            <person name="Yamamoto N."/>
            <person name="Seo M."/>
            <person name="Sato S."/>
            <person name="Yamada T."/>
            <person name="Mori H."/>
            <person name="Tajima N."/>
            <person name="Moriyama T."/>
            <person name="Ikeuchi M."/>
            <person name="Watanabe M."/>
            <person name="Wada H."/>
            <person name="Kobayashi K."/>
            <person name="Saito M."/>
            <person name="Masuda T."/>
            <person name="Sasaki-Sekimoto Y."/>
            <person name="Mashiguchi K."/>
            <person name="Awai K."/>
            <person name="Shimojima M."/>
            <person name="Masuda S."/>
            <person name="Iwai M."/>
            <person name="Nobusawa T."/>
            <person name="Narise T."/>
            <person name="Kondo S."/>
            <person name="Saito H."/>
            <person name="Sato R."/>
            <person name="Murakawa M."/>
            <person name="Ihara Y."/>
            <person name="Oshima-Yamada Y."/>
            <person name="Ohtaka K."/>
            <person name="Satoh M."/>
            <person name="Sonobe K."/>
            <person name="Ishii M."/>
            <person name="Ohtani R."/>
            <person name="Kanamori-Sato M."/>
            <person name="Honoki R."/>
            <person name="Miyazaki D."/>
            <person name="Mochizuki H."/>
            <person name="Umetsu J."/>
            <person name="Higashi K."/>
            <person name="Shibata D."/>
            <person name="Kamiya Y."/>
            <person name="Sato N."/>
            <person name="Nakamura Y."/>
            <person name="Tabata S."/>
            <person name="Ida S."/>
            <person name="Kurokawa K."/>
            <person name="Ohta H."/>
        </authorList>
    </citation>
    <scope>NUCLEOTIDE SEQUENCE [LARGE SCALE GENOMIC DNA]</scope>
    <source>
        <strain evidence="5 6">NIES-2285</strain>
    </source>
</reference>
<dbReference type="PROSITE" id="PS50119">
    <property type="entry name" value="ZF_BBOX"/>
    <property type="match status" value="1"/>
</dbReference>
<organism evidence="5 6">
    <name type="scientific">Klebsormidium nitens</name>
    <name type="common">Green alga</name>
    <name type="synonym">Ulothrix nitens</name>
    <dbReference type="NCBI Taxonomy" id="105231"/>
    <lineage>
        <taxon>Eukaryota</taxon>
        <taxon>Viridiplantae</taxon>
        <taxon>Streptophyta</taxon>
        <taxon>Klebsormidiophyceae</taxon>
        <taxon>Klebsormidiales</taxon>
        <taxon>Klebsormidiaceae</taxon>
        <taxon>Klebsormidium</taxon>
    </lineage>
</organism>
<dbReference type="EMBL" id="DF238245">
    <property type="protein sequence ID" value="GAQ93096.1"/>
    <property type="molecule type" value="Genomic_DNA"/>
</dbReference>
<name>A0A1Y1IW20_KLENI</name>
<feature type="region of interest" description="Disordered" evidence="3">
    <location>
        <begin position="1"/>
        <end position="41"/>
    </location>
</feature>
<dbReference type="InterPro" id="IPR000315">
    <property type="entry name" value="Znf_B-box"/>
</dbReference>
<dbReference type="CDD" id="cd19757">
    <property type="entry name" value="Bbox1"/>
    <property type="match status" value="2"/>
</dbReference>
<proteinExistence type="predicted"/>
<keyword evidence="2" id="KW-0175">Coiled coil</keyword>
<feature type="compositionally biased region" description="Polar residues" evidence="3">
    <location>
        <begin position="1"/>
        <end position="10"/>
    </location>
</feature>
<keyword evidence="6" id="KW-1185">Reference proteome</keyword>
<keyword evidence="1" id="KW-0862">Zinc</keyword>
<evidence type="ECO:0000256" key="2">
    <source>
        <dbReference type="SAM" id="Coils"/>
    </source>
</evidence>
<feature type="compositionally biased region" description="Low complexity" evidence="3">
    <location>
        <begin position="437"/>
        <end position="446"/>
    </location>
</feature>
<evidence type="ECO:0000259" key="4">
    <source>
        <dbReference type="PROSITE" id="PS50119"/>
    </source>
</evidence>
<keyword evidence="1" id="KW-0863">Zinc-finger</keyword>
<keyword evidence="1" id="KW-0479">Metal-binding</keyword>
<feature type="domain" description="B box-type" evidence="4">
    <location>
        <begin position="95"/>
        <end position="148"/>
    </location>
</feature>
<dbReference type="GO" id="GO:0008270">
    <property type="term" value="F:zinc ion binding"/>
    <property type="evidence" value="ECO:0007669"/>
    <property type="project" value="UniProtKB-KW"/>
</dbReference>
<dbReference type="Proteomes" id="UP000054558">
    <property type="component" value="Unassembled WGS sequence"/>
</dbReference>
<feature type="compositionally biased region" description="Low complexity" evidence="3">
    <location>
        <begin position="455"/>
        <end position="465"/>
    </location>
</feature>